<evidence type="ECO:0000256" key="3">
    <source>
        <dbReference type="ARBA" id="ARBA00022771"/>
    </source>
</evidence>
<keyword evidence="3" id="KW-0863">Zinc-finger</keyword>
<keyword evidence="7" id="KW-0539">Nucleus</keyword>
<dbReference type="GO" id="GO:0006357">
    <property type="term" value="P:regulation of transcription by RNA polymerase II"/>
    <property type="evidence" value="ECO:0007669"/>
    <property type="project" value="TreeGrafter"/>
</dbReference>
<reference evidence="10" key="1">
    <citation type="journal article" date="2023" name="Commun. Biol.">
        <title>Genome analysis of Parmales, the sister group of diatoms, reveals the evolutionary specialization of diatoms from phago-mixotrophs to photoautotrophs.</title>
        <authorList>
            <person name="Ban H."/>
            <person name="Sato S."/>
            <person name="Yoshikawa S."/>
            <person name="Yamada K."/>
            <person name="Nakamura Y."/>
            <person name="Ichinomiya M."/>
            <person name="Sato N."/>
            <person name="Blanc-Mathieu R."/>
            <person name="Endo H."/>
            <person name="Kuwata A."/>
            <person name="Ogata H."/>
        </authorList>
    </citation>
    <scope>NUCLEOTIDE SEQUENCE [LARGE SCALE GENOMIC DNA]</scope>
</reference>
<gene>
    <name evidence="9" type="ORF">TrCOL_g8349</name>
</gene>
<dbReference type="Proteomes" id="UP001165065">
    <property type="component" value="Unassembled WGS sequence"/>
</dbReference>
<keyword evidence="5" id="KW-0805">Transcription regulation</keyword>
<feature type="domain" description="C2H2-type" evidence="8">
    <location>
        <begin position="243"/>
        <end position="268"/>
    </location>
</feature>
<comment type="caution">
    <text evidence="9">The sequence shown here is derived from an EMBL/GenBank/DDBJ whole genome shotgun (WGS) entry which is preliminary data.</text>
</comment>
<feature type="domain" description="C2H2-type" evidence="8">
    <location>
        <begin position="211"/>
        <end position="236"/>
    </location>
</feature>
<dbReference type="InterPro" id="IPR051061">
    <property type="entry name" value="Zinc_finger_trans_reg"/>
</dbReference>
<dbReference type="Gene3D" id="3.30.160.60">
    <property type="entry name" value="Classic Zinc Finger"/>
    <property type="match status" value="2"/>
</dbReference>
<dbReference type="GO" id="GO:0005634">
    <property type="term" value="C:nucleus"/>
    <property type="evidence" value="ECO:0007669"/>
    <property type="project" value="UniProtKB-SubCell"/>
</dbReference>
<evidence type="ECO:0000256" key="4">
    <source>
        <dbReference type="ARBA" id="ARBA00022833"/>
    </source>
</evidence>
<proteinExistence type="predicted"/>
<keyword evidence="2" id="KW-0479">Metal-binding</keyword>
<evidence type="ECO:0000256" key="7">
    <source>
        <dbReference type="ARBA" id="ARBA00023242"/>
    </source>
</evidence>
<evidence type="ECO:0000259" key="8">
    <source>
        <dbReference type="SMART" id="SM00355"/>
    </source>
</evidence>
<accession>A0A9W7FXA2</accession>
<dbReference type="EMBL" id="BRYA01000546">
    <property type="protein sequence ID" value="GMI22246.1"/>
    <property type="molecule type" value="Genomic_DNA"/>
</dbReference>
<dbReference type="OrthoDB" id="8117402at2759"/>
<dbReference type="GO" id="GO:0008270">
    <property type="term" value="F:zinc ion binding"/>
    <property type="evidence" value="ECO:0007669"/>
    <property type="project" value="UniProtKB-KW"/>
</dbReference>
<feature type="domain" description="C2H2-type" evidence="8">
    <location>
        <begin position="147"/>
        <end position="172"/>
    </location>
</feature>
<dbReference type="InterPro" id="IPR013087">
    <property type="entry name" value="Znf_C2H2_type"/>
</dbReference>
<dbReference type="PANTHER" id="PTHR46179:SF13">
    <property type="entry name" value="C2H2-TYPE DOMAIN-CONTAINING PROTEIN"/>
    <property type="match status" value="1"/>
</dbReference>
<organism evidence="9 10">
    <name type="scientific">Triparma columacea</name>
    <dbReference type="NCBI Taxonomy" id="722753"/>
    <lineage>
        <taxon>Eukaryota</taxon>
        <taxon>Sar</taxon>
        <taxon>Stramenopiles</taxon>
        <taxon>Ochrophyta</taxon>
        <taxon>Bolidophyceae</taxon>
        <taxon>Parmales</taxon>
        <taxon>Triparmaceae</taxon>
        <taxon>Triparma</taxon>
    </lineage>
</organism>
<evidence type="ECO:0000313" key="9">
    <source>
        <dbReference type="EMBL" id="GMI22246.1"/>
    </source>
</evidence>
<name>A0A9W7FXA2_9STRA</name>
<dbReference type="AlphaFoldDB" id="A0A9W7FXA2"/>
<dbReference type="PANTHER" id="PTHR46179">
    <property type="entry name" value="ZINC FINGER PROTEIN"/>
    <property type="match status" value="1"/>
</dbReference>
<comment type="subcellular location">
    <subcellularLocation>
        <location evidence="1">Nucleus</location>
    </subcellularLocation>
</comment>
<keyword evidence="4" id="KW-0862">Zinc</keyword>
<evidence type="ECO:0000256" key="2">
    <source>
        <dbReference type="ARBA" id="ARBA00022723"/>
    </source>
</evidence>
<evidence type="ECO:0000313" key="10">
    <source>
        <dbReference type="Proteomes" id="UP001165065"/>
    </source>
</evidence>
<feature type="domain" description="C2H2-type" evidence="8">
    <location>
        <begin position="115"/>
        <end position="140"/>
    </location>
</feature>
<evidence type="ECO:0000256" key="5">
    <source>
        <dbReference type="ARBA" id="ARBA00023015"/>
    </source>
</evidence>
<evidence type="ECO:0000256" key="6">
    <source>
        <dbReference type="ARBA" id="ARBA00023163"/>
    </source>
</evidence>
<protein>
    <recommendedName>
        <fullName evidence="8">C2H2-type domain-containing protein</fullName>
    </recommendedName>
</protein>
<sequence length="272" mass="30431">MSSDMDMFAPNTTTIDDFKVEEFTSMEPGILPGFQGHNKGTTTVDGIKEAESGEVVEDGNVVQHDLLVCQPCDEDVGVVAERKTNSKGIGVVGMNGQVVAGLYEYDEKEIDKKPYRCTQRGCKYRAKERGMIKKHLANIHDIGVIWHTCPQEWCEYKAKQAGSIKSHLANIHDVGVTWHPCPQEGCEYKAKMRSHIKNHLADIHDIGVTWHTCPQEWCEYKAKQAGSIKSHLANIHDIGVTWHPCTQEGCEYKAKQRGSIKEHLANIHGILP</sequence>
<keyword evidence="6" id="KW-0804">Transcription</keyword>
<evidence type="ECO:0000256" key="1">
    <source>
        <dbReference type="ARBA" id="ARBA00004123"/>
    </source>
</evidence>
<dbReference type="SMART" id="SM00355">
    <property type="entry name" value="ZnF_C2H2"/>
    <property type="match status" value="5"/>
</dbReference>
<keyword evidence="10" id="KW-1185">Reference proteome</keyword>
<feature type="domain" description="C2H2-type" evidence="8">
    <location>
        <begin position="179"/>
        <end position="204"/>
    </location>
</feature>